<dbReference type="EMBL" id="JBJXBP010000005">
    <property type="protein sequence ID" value="KAL3830055.1"/>
    <property type="molecule type" value="Genomic_DNA"/>
</dbReference>
<evidence type="ECO:0000313" key="5">
    <source>
        <dbReference type="EMBL" id="KAL3830055.1"/>
    </source>
</evidence>
<feature type="domain" description="Tify" evidence="4">
    <location>
        <begin position="92"/>
        <end position="127"/>
    </location>
</feature>
<accession>A0ABD3T024</accession>
<organism evidence="5 6">
    <name type="scientific">Penstemon smallii</name>
    <dbReference type="NCBI Taxonomy" id="265156"/>
    <lineage>
        <taxon>Eukaryota</taxon>
        <taxon>Viridiplantae</taxon>
        <taxon>Streptophyta</taxon>
        <taxon>Embryophyta</taxon>
        <taxon>Tracheophyta</taxon>
        <taxon>Spermatophyta</taxon>
        <taxon>Magnoliopsida</taxon>
        <taxon>eudicotyledons</taxon>
        <taxon>Gunneridae</taxon>
        <taxon>Pentapetalae</taxon>
        <taxon>asterids</taxon>
        <taxon>lamiids</taxon>
        <taxon>Lamiales</taxon>
        <taxon>Plantaginaceae</taxon>
        <taxon>Cheloneae</taxon>
        <taxon>Penstemon</taxon>
    </lineage>
</organism>
<evidence type="ECO:0000259" key="4">
    <source>
        <dbReference type="PROSITE" id="PS51320"/>
    </source>
</evidence>
<comment type="caution">
    <text evidence="5">The sequence shown here is derived from an EMBL/GenBank/DDBJ whole genome shotgun (WGS) entry which is preliminary data.</text>
</comment>
<keyword evidence="6" id="KW-1185">Reference proteome</keyword>
<protein>
    <recommendedName>
        <fullName evidence="2">Protein TIFY</fullName>
    </recommendedName>
    <alternativeName>
        <fullName evidence="2">Jasmonate ZIM domain-containing protein</fullName>
    </alternativeName>
</protein>
<comment type="function">
    <text evidence="2">Repressor of jasmonate responses.</text>
</comment>
<evidence type="ECO:0000256" key="2">
    <source>
        <dbReference type="RuleBase" id="RU369065"/>
    </source>
</evidence>
<feature type="region of interest" description="Disordered" evidence="3">
    <location>
        <begin position="127"/>
        <end position="158"/>
    </location>
</feature>
<gene>
    <name evidence="5" type="ORF">ACJIZ3_018857</name>
</gene>
<dbReference type="PANTHER" id="PTHR33077">
    <property type="entry name" value="PROTEIN TIFY 4A-RELATED-RELATED"/>
    <property type="match status" value="1"/>
</dbReference>
<dbReference type="SMART" id="SM00979">
    <property type="entry name" value="TIFY"/>
    <property type="match status" value="1"/>
</dbReference>
<evidence type="ECO:0000256" key="1">
    <source>
        <dbReference type="ARBA" id="ARBA00008614"/>
    </source>
</evidence>
<dbReference type="Proteomes" id="UP001634393">
    <property type="component" value="Unassembled WGS sequence"/>
</dbReference>
<dbReference type="PROSITE" id="PS51320">
    <property type="entry name" value="TIFY"/>
    <property type="match status" value="1"/>
</dbReference>
<keyword evidence="2" id="KW-1184">Jasmonic acid signaling pathway</keyword>
<dbReference type="AlphaFoldDB" id="A0ABD3T024"/>
<comment type="similarity">
    <text evidence="1 2">Belongs to the TIFY/JAZ family.</text>
</comment>
<dbReference type="GO" id="GO:0009611">
    <property type="term" value="P:response to wounding"/>
    <property type="evidence" value="ECO:0007669"/>
    <property type="project" value="UniProtKB-UniRule"/>
</dbReference>
<dbReference type="InterPro" id="IPR018467">
    <property type="entry name" value="CCT_CS"/>
</dbReference>
<name>A0ABD3T024_9LAMI</name>
<evidence type="ECO:0000313" key="6">
    <source>
        <dbReference type="Proteomes" id="UP001634393"/>
    </source>
</evidence>
<sequence>MSSSEIMDSGKFPGGKTNFSQTCNRLSQYLKENGGFAPFGDLTLGLEPKAPTGTMDLLPMIEKSGQNSGSRNPNMPLTVLPQKISDLSGTRFEAETAQMTIFYAGQVIVFNDFPAVKAKEIMSLASKSSDGAAQNNRTTALAPPLPAQSPAESTSTSIQNIIRPSPLSSDLPIARKHSLARFLEKRKDRITANAPYQKSKPTEAAAAAKAEEWLRLAPQFPVQMQRQ</sequence>
<dbReference type="Pfam" id="PF09425">
    <property type="entry name" value="Jas_motif"/>
    <property type="match status" value="1"/>
</dbReference>
<keyword evidence="2" id="KW-0539">Nucleus</keyword>
<dbReference type="Pfam" id="PF06200">
    <property type="entry name" value="tify"/>
    <property type="match status" value="1"/>
</dbReference>
<comment type="subcellular location">
    <subcellularLocation>
        <location evidence="2">Nucleus</location>
    </subcellularLocation>
</comment>
<feature type="compositionally biased region" description="Polar residues" evidence="3">
    <location>
        <begin position="127"/>
        <end position="139"/>
    </location>
</feature>
<reference evidence="5 6" key="1">
    <citation type="submission" date="2024-12" db="EMBL/GenBank/DDBJ databases">
        <title>The unique morphological basis and parallel evolutionary history of personate flowers in Penstemon.</title>
        <authorList>
            <person name="Depatie T.H."/>
            <person name="Wessinger C.A."/>
        </authorList>
    </citation>
    <scope>NUCLEOTIDE SEQUENCE [LARGE SCALE GENOMIC DNA]</scope>
    <source>
        <strain evidence="5">WTNN_2</strain>
        <tissue evidence="5">Leaf</tissue>
    </source>
</reference>
<dbReference type="GO" id="GO:0031347">
    <property type="term" value="P:regulation of defense response"/>
    <property type="evidence" value="ECO:0007669"/>
    <property type="project" value="UniProtKB-UniRule"/>
</dbReference>
<dbReference type="InterPro" id="IPR010399">
    <property type="entry name" value="Tify_dom"/>
</dbReference>
<dbReference type="InterPro" id="IPR040390">
    <property type="entry name" value="TIFY/JAZ"/>
</dbReference>
<dbReference type="GO" id="GO:0005634">
    <property type="term" value="C:nucleus"/>
    <property type="evidence" value="ECO:0007669"/>
    <property type="project" value="UniProtKB-SubCell"/>
</dbReference>
<proteinExistence type="inferred from homology"/>
<dbReference type="GO" id="GO:2000022">
    <property type="term" value="P:regulation of jasmonic acid mediated signaling pathway"/>
    <property type="evidence" value="ECO:0007669"/>
    <property type="project" value="UniProtKB-UniRule"/>
</dbReference>
<dbReference type="PANTHER" id="PTHR33077:SF140">
    <property type="entry name" value="PROTEIN TIFY 10B"/>
    <property type="match status" value="1"/>
</dbReference>
<comment type="domain">
    <text evidence="2">The jas domain is required for interaction with COI1.</text>
</comment>
<evidence type="ECO:0000256" key="3">
    <source>
        <dbReference type="SAM" id="MobiDB-lite"/>
    </source>
</evidence>